<evidence type="ECO:0000313" key="3">
    <source>
        <dbReference type="Proteomes" id="UP000747110"/>
    </source>
</evidence>
<name>A0A8J4C6N8_9CHLO</name>
<accession>A0A8J4C6N8</accession>
<dbReference type="AlphaFoldDB" id="A0A8J4C6N8"/>
<keyword evidence="3" id="KW-1185">Reference proteome</keyword>
<feature type="compositionally biased region" description="Pro residues" evidence="1">
    <location>
        <begin position="138"/>
        <end position="152"/>
    </location>
</feature>
<protein>
    <submittedName>
        <fullName evidence="2">Uncharacterized protein</fullName>
    </submittedName>
</protein>
<feature type="region of interest" description="Disordered" evidence="1">
    <location>
        <begin position="119"/>
        <end position="159"/>
    </location>
</feature>
<evidence type="ECO:0000313" key="2">
    <source>
        <dbReference type="EMBL" id="GIL76546.1"/>
    </source>
</evidence>
<dbReference type="EMBL" id="BNCP01000009">
    <property type="protein sequence ID" value="GIL76546.1"/>
    <property type="molecule type" value="Genomic_DNA"/>
</dbReference>
<sequence>MEHFPIEIPMPLPAPTASLRPLQLGKRVDTWQGPPYDPSTLQSYLNTNPQTFPTRRGYVPVALSSAPLAPSPWSRGALLLTPIFGRRTPVSTSQIAGTAPSSTGTLARALCPARFCSSSPSKCATSTSRSTRVAPAEAPLPPSPSPPPPPLAPNRERACGDAVDVKFKRRLAVGL</sequence>
<dbReference type="Proteomes" id="UP000747110">
    <property type="component" value="Unassembled WGS sequence"/>
</dbReference>
<reference evidence="2" key="1">
    <citation type="journal article" date="2021" name="Proc. Natl. Acad. Sci. U.S.A.">
        <title>Three genomes in the algal genus Volvox reveal the fate of a haploid sex-determining region after a transition to homothallism.</title>
        <authorList>
            <person name="Yamamoto K."/>
            <person name="Hamaji T."/>
            <person name="Kawai-Toyooka H."/>
            <person name="Matsuzaki R."/>
            <person name="Takahashi F."/>
            <person name="Nishimura Y."/>
            <person name="Kawachi M."/>
            <person name="Noguchi H."/>
            <person name="Minakuchi Y."/>
            <person name="Umen J.G."/>
            <person name="Toyoda A."/>
            <person name="Nozaki H."/>
        </authorList>
    </citation>
    <scope>NUCLEOTIDE SEQUENCE</scope>
    <source>
        <strain evidence="2">NIES-3786</strain>
    </source>
</reference>
<comment type="caution">
    <text evidence="2">The sequence shown here is derived from an EMBL/GenBank/DDBJ whole genome shotgun (WGS) entry which is preliminary data.</text>
</comment>
<gene>
    <name evidence="2" type="ORF">Vretifemale_6053</name>
</gene>
<organism evidence="2 3">
    <name type="scientific">Volvox reticuliferus</name>
    <dbReference type="NCBI Taxonomy" id="1737510"/>
    <lineage>
        <taxon>Eukaryota</taxon>
        <taxon>Viridiplantae</taxon>
        <taxon>Chlorophyta</taxon>
        <taxon>core chlorophytes</taxon>
        <taxon>Chlorophyceae</taxon>
        <taxon>CS clade</taxon>
        <taxon>Chlamydomonadales</taxon>
        <taxon>Volvocaceae</taxon>
        <taxon>Volvox</taxon>
    </lineage>
</organism>
<proteinExistence type="predicted"/>
<feature type="compositionally biased region" description="Low complexity" evidence="1">
    <location>
        <begin position="119"/>
        <end position="137"/>
    </location>
</feature>
<evidence type="ECO:0000256" key="1">
    <source>
        <dbReference type="SAM" id="MobiDB-lite"/>
    </source>
</evidence>